<sequence>MTFRLYSRILSVIIMVLFPVSLLNGQEIYSNIPSKVDSTKKYLFYLHGRIIEEKGTRPAHPRFGIYEYGKILKTFADSGFTVISEARKKNTNPLEYAKKVVSQIDTLLRKGINPANISVLGASKGAAIAVFVSGLLKNEQVHFIILAICNPSMASYWETNNIQIWGRVLYIHDRSDGIAGSCQPYMKTLRSKGLKEYKEIELNLGLGHGFLYRPYPQWVKPAVDWAKK</sequence>
<proteinExistence type="predicted"/>
<protein>
    <submittedName>
        <fullName evidence="1">Alpha/beta hydrolase</fullName>
    </submittedName>
</protein>
<name>A0A7V4WX46_CALAY</name>
<dbReference type="Gene3D" id="3.40.50.1820">
    <property type="entry name" value="alpha/beta hydrolase"/>
    <property type="match status" value="1"/>
</dbReference>
<dbReference type="EMBL" id="DRQG01000149">
    <property type="protein sequence ID" value="HGY57227.1"/>
    <property type="molecule type" value="Genomic_DNA"/>
</dbReference>
<accession>A0A7V4WX46</accession>
<organism evidence="1">
    <name type="scientific">Caldithrix abyssi</name>
    <dbReference type="NCBI Taxonomy" id="187145"/>
    <lineage>
        <taxon>Bacteria</taxon>
        <taxon>Pseudomonadati</taxon>
        <taxon>Calditrichota</taxon>
        <taxon>Calditrichia</taxon>
        <taxon>Calditrichales</taxon>
        <taxon>Calditrichaceae</taxon>
        <taxon>Caldithrix</taxon>
    </lineage>
</organism>
<dbReference type="AlphaFoldDB" id="A0A7V4WX46"/>
<reference evidence="1" key="1">
    <citation type="journal article" date="2020" name="mSystems">
        <title>Genome- and Community-Level Interaction Insights into Carbon Utilization and Element Cycling Functions of Hydrothermarchaeota in Hydrothermal Sediment.</title>
        <authorList>
            <person name="Zhou Z."/>
            <person name="Liu Y."/>
            <person name="Xu W."/>
            <person name="Pan J."/>
            <person name="Luo Z.H."/>
            <person name="Li M."/>
        </authorList>
    </citation>
    <scope>NUCLEOTIDE SEQUENCE [LARGE SCALE GENOMIC DNA]</scope>
    <source>
        <strain evidence="1">HyVt-577</strain>
    </source>
</reference>
<dbReference type="InterPro" id="IPR029058">
    <property type="entry name" value="AB_hydrolase_fold"/>
</dbReference>
<dbReference type="GO" id="GO:0016787">
    <property type="term" value="F:hydrolase activity"/>
    <property type="evidence" value="ECO:0007669"/>
    <property type="project" value="UniProtKB-KW"/>
</dbReference>
<keyword evidence="1" id="KW-0378">Hydrolase</keyword>
<evidence type="ECO:0000313" key="1">
    <source>
        <dbReference type="EMBL" id="HGY57227.1"/>
    </source>
</evidence>
<gene>
    <name evidence="1" type="ORF">ENK44_16075</name>
</gene>
<comment type="caution">
    <text evidence="1">The sequence shown here is derived from an EMBL/GenBank/DDBJ whole genome shotgun (WGS) entry which is preliminary data.</text>
</comment>
<dbReference type="Proteomes" id="UP000885779">
    <property type="component" value="Unassembled WGS sequence"/>
</dbReference>
<dbReference type="SUPFAM" id="SSF53474">
    <property type="entry name" value="alpha/beta-Hydrolases"/>
    <property type="match status" value="1"/>
</dbReference>